<organism evidence="2 3">
    <name type="scientific">Alsobacter ponti</name>
    <dbReference type="NCBI Taxonomy" id="2962936"/>
    <lineage>
        <taxon>Bacteria</taxon>
        <taxon>Pseudomonadati</taxon>
        <taxon>Pseudomonadota</taxon>
        <taxon>Alphaproteobacteria</taxon>
        <taxon>Hyphomicrobiales</taxon>
        <taxon>Alsobacteraceae</taxon>
        <taxon>Alsobacter</taxon>
    </lineage>
</organism>
<proteinExistence type="predicted"/>
<accession>A0ABT1L7V6</accession>
<dbReference type="Proteomes" id="UP001205890">
    <property type="component" value="Unassembled WGS sequence"/>
</dbReference>
<sequence length="397" mass="42948">MGRRTHPIRWLLAVVFAVACAASVAAQAPQRPLRIAYVEREADPLYAVAANRDGVFRLVHRSPFPGAEVGVRDSLAGARAAGLAIELRRVSLADGASVAGALADLSAQGTTAAILDLGVEDLRAAAAAPAGLALVDIRSIDDGLRAETCAAPLVHVRPSRLQRTDALVQFLVQRNWRRILVLKGPEPEDQALADSIQTSARKFGARIVAVKSFAITNDPRRREETNVALLTGGQDFDALYIADSLGDAGRTMGFRINLPRPVVGPHGLDALGWSSYYERNGAPQLNRRFERAAGRAMEEEDWAAWVAVRSLVEAEAEEARRPTGAPLAARLLDPDLRLELYKGLPGSFRPWDRQLRQAMLLATHNAVVDLAPIEGFLHETNVLDTLGLLPRETPCGK</sequence>
<feature type="chain" id="PRO_5046979006" evidence="1">
    <location>
        <begin position="27"/>
        <end position="397"/>
    </location>
</feature>
<dbReference type="PROSITE" id="PS51257">
    <property type="entry name" value="PROKAR_LIPOPROTEIN"/>
    <property type="match status" value="1"/>
</dbReference>
<evidence type="ECO:0000313" key="2">
    <source>
        <dbReference type="EMBL" id="MCP8937575.1"/>
    </source>
</evidence>
<comment type="caution">
    <text evidence="2">The sequence shown here is derived from an EMBL/GenBank/DDBJ whole genome shotgun (WGS) entry which is preliminary data.</text>
</comment>
<dbReference type="InterPro" id="IPR028082">
    <property type="entry name" value="Peripla_BP_I"/>
</dbReference>
<protein>
    <submittedName>
        <fullName evidence="2">Amino acid ABC transporter substrate-binding protein</fullName>
    </submittedName>
</protein>
<reference evidence="2 3" key="1">
    <citation type="submission" date="2022-07" db="EMBL/GenBank/DDBJ databases">
        <authorList>
            <person name="Li W.-J."/>
            <person name="Deng Q.-Q."/>
        </authorList>
    </citation>
    <scope>NUCLEOTIDE SEQUENCE [LARGE SCALE GENOMIC DNA]</scope>
    <source>
        <strain evidence="2 3">SYSU M60028</strain>
    </source>
</reference>
<name>A0ABT1L7V6_9HYPH</name>
<evidence type="ECO:0000313" key="3">
    <source>
        <dbReference type="Proteomes" id="UP001205890"/>
    </source>
</evidence>
<keyword evidence="1" id="KW-0732">Signal</keyword>
<feature type="signal peptide" evidence="1">
    <location>
        <begin position="1"/>
        <end position="26"/>
    </location>
</feature>
<dbReference type="RefSeq" id="WP_254738696.1">
    <property type="nucleotide sequence ID" value="NZ_JANCLU010000002.1"/>
</dbReference>
<keyword evidence="3" id="KW-1185">Reference proteome</keyword>
<evidence type="ECO:0000256" key="1">
    <source>
        <dbReference type="SAM" id="SignalP"/>
    </source>
</evidence>
<dbReference type="EMBL" id="JANCLU010000002">
    <property type="protein sequence ID" value="MCP8937575.1"/>
    <property type="molecule type" value="Genomic_DNA"/>
</dbReference>
<gene>
    <name evidence="2" type="ORF">NK718_03535</name>
</gene>
<dbReference type="SUPFAM" id="SSF53822">
    <property type="entry name" value="Periplasmic binding protein-like I"/>
    <property type="match status" value="1"/>
</dbReference>